<sequence>MSFRMHGARALITGGAGGMGRIYAERALREGAAHVAVWDRDGAALAGTVAELTARHPRATVVGTEVNLGDTQSIVDRAQEYLADGGAPQVLVNNAGVVRGALFWDHEVRDIESTIQVNTVAPMVLTRELLPAMIAGRRRARILNIASAAGTIANPRMSVYAASKWALIGWSDSLRLELERTGNSHVRVTTFCPSYVSTGMFDGVRGPLLTPILTPQTATDRAWRAMLAGRPVRSTPWTVPLGRALRGVLPPRVWDVVADKGFHVYNTMDEFRGRSGTGTSPHA</sequence>
<evidence type="ECO:0000313" key="5">
    <source>
        <dbReference type="Proteomes" id="UP000774283"/>
    </source>
</evidence>
<organism evidence="4 5">
    <name type="scientific">Sanguibacter hominis ATCC BAA-789</name>
    <dbReference type="NCBI Taxonomy" id="1312740"/>
    <lineage>
        <taxon>Bacteria</taxon>
        <taxon>Bacillati</taxon>
        <taxon>Actinomycetota</taxon>
        <taxon>Actinomycetes</taxon>
        <taxon>Micrococcales</taxon>
        <taxon>Sanguibacteraceae</taxon>
        <taxon>Sanguibacter</taxon>
    </lineage>
</organism>
<dbReference type="InterPro" id="IPR036291">
    <property type="entry name" value="NAD(P)-bd_dom_sf"/>
</dbReference>
<proteinExistence type="inferred from homology"/>
<dbReference type="Pfam" id="PF00106">
    <property type="entry name" value="adh_short"/>
    <property type="match status" value="1"/>
</dbReference>
<dbReference type="AlphaFoldDB" id="A0A9X5FB01"/>
<keyword evidence="2" id="KW-0560">Oxidoreductase</keyword>
<dbReference type="Gene3D" id="3.40.50.720">
    <property type="entry name" value="NAD(P)-binding Rossmann-like Domain"/>
    <property type="match status" value="1"/>
</dbReference>
<dbReference type="PRINTS" id="PR00080">
    <property type="entry name" value="SDRFAMILY"/>
</dbReference>
<protein>
    <submittedName>
        <fullName evidence="4">SDR family NAD(P)-dependent oxidoreductase</fullName>
    </submittedName>
</protein>
<name>A0A9X5FB01_9MICO</name>
<accession>A0A9X5FB01</accession>
<evidence type="ECO:0000256" key="1">
    <source>
        <dbReference type="ARBA" id="ARBA00006484"/>
    </source>
</evidence>
<dbReference type="InterPro" id="IPR002347">
    <property type="entry name" value="SDR_fam"/>
</dbReference>
<dbReference type="SUPFAM" id="SSF51735">
    <property type="entry name" value="NAD(P)-binding Rossmann-fold domains"/>
    <property type="match status" value="1"/>
</dbReference>
<dbReference type="InterPro" id="IPR020904">
    <property type="entry name" value="Sc_DH/Rdtase_CS"/>
</dbReference>
<reference evidence="4 5" key="1">
    <citation type="submission" date="2020-04" db="EMBL/GenBank/DDBJ databases">
        <title>MicrobeNet Type strains.</title>
        <authorList>
            <person name="Nicholson A.C."/>
        </authorList>
    </citation>
    <scope>NUCLEOTIDE SEQUENCE [LARGE SCALE GENOMIC DNA]</scope>
    <source>
        <strain evidence="4 5">ATCC BAA-789</strain>
    </source>
</reference>
<dbReference type="PANTHER" id="PTHR24322">
    <property type="entry name" value="PKSB"/>
    <property type="match status" value="1"/>
</dbReference>
<evidence type="ECO:0000256" key="2">
    <source>
        <dbReference type="ARBA" id="ARBA00023002"/>
    </source>
</evidence>
<keyword evidence="5" id="KW-1185">Reference proteome</keyword>
<dbReference type="GO" id="GO:0016616">
    <property type="term" value="F:oxidoreductase activity, acting on the CH-OH group of donors, NAD or NADP as acceptor"/>
    <property type="evidence" value="ECO:0007669"/>
    <property type="project" value="TreeGrafter"/>
</dbReference>
<dbReference type="EMBL" id="JAAXOW010000002">
    <property type="protein sequence ID" value="NKX93116.1"/>
    <property type="molecule type" value="Genomic_DNA"/>
</dbReference>
<evidence type="ECO:0000313" key="4">
    <source>
        <dbReference type="EMBL" id="NKX93116.1"/>
    </source>
</evidence>
<dbReference type="PROSITE" id="PS00061">
    <property type="entry name" value="ADH_SHORT"/>
    <property type="match status" value="1"/>
</dbReference>
<comment type="caution">
    <text evidence="4">The sequence shown here is derived from an EMBL/GenBank/DDBJ whole genome shotgun (WGS) entry which is preliminary data.</text>
</comment>
<dbReference type="PRINTS" id="PR00081">
    <property type="entry name" value="GDHRDH"/>
</dbReference>
<gene>
    <name evidence="4" type="ORF">HF995_07495</name>
</gene>
<dbReference type="RefSeq" id="WP_168447193.1">
    <property type="nucleotide sequence ID" value="NZ_JAAXOW010000002.1"/>
</dbReference>
<comment type="similarity">
    <text evidence="1 3">Belongs to the short-chain dehydrogenases/reductases (SDR) family.</text>
</comment>
<evidence type="ECO:0000256" key="3">
    <source>
        <dbReference type="RuleBase" id="RU000363"/>
    </source>
</evidence>
<dbReference type="PANTHER" id="PTHR24322:SF736">
    <property type="entry name" value="RETINOL DEHYDROGENASE 10"/>
    <property type="match status" value="1"/>
</dbReference>
<dbReference type="Proteomes" id="UP000774283">
    <property type="component" value="Unassembled WGS sequence"/>
</dbReference>